<dbReference type="AlphaFoldDB" id="A0A4U6W187"/>
<name>A0A4U6W187_SETVI</name>
<reference evidence="3" key="1">
    <citation type="submission" date="2019-03" db="EMBL/GenBank/DDBJ databases">
        <title>WGS assembly of Setaria viridis.</title>
        <authorList>
            <person name="Huang P."/>
            <person name="Jenkins J."/>
            <person name="Grimwood J."/>
            <person name="Barry K."/>
            <person name="Healey A."/>
            <person name="Mamidi S."/>
            <person name="Sreedasyam A."/>
            <person name="Shu S."/>
            <person name="Feldman M."/>
            <person name="Wu J."/>
            <person name="Yu Y."/>
            <person name="Chen C."/>
            <person name="Johnson J."/>
            <person name="Rokhsar D."/>
            <person name="Baxter I."/>
            <person name="Schmutz J."/>
            <person name="Brutnell T."/>
            <person name="Kellogg E."/>
        </authorList>
    </citation>
    <scope>NUCLEOTIDE SEQUENCE [LARGE SCALE GENOMIC DNA]</scope>
</reference>
<dbReference type="Gene3D" id="3.40.50.1110">
    <property type="entry name" value="SGNH hydrolase"/>
    <property type="match status" value="1"/>
</dbReference>
<evidence type="ECO:0000313" key="3">
    <source>
        <dbReference type="EMBL" id="TKW36148.1"/>
    </source>
</evidence>
<evidence type="ECO:0008006" key="5">
    <source>
        <dbReference type="Google" id="ProtNLM"/>
    </source>
</evidence>
<dbReference type="Gramene" id="TKW36148">
    <property type="protein sequence ID" value="TKW36148"/>
    <property type="gene ID" value="SEVIR_2G421601v2"/>
</dbReference>
<evidence type="ECO:0000256" key="2">
    <source>
        <dbReference type="SAM" id="SignalP"/>
    </source>
</evidence>
<evidence type="ECO:0000313" key="4">
    <source>
        <dbReference type="Proteomes" id="UP000298652"/>
    </source>
</evidence>
<feature type="compositionally biased region" description="Basic residues" evidence="1">
    <location>
        <begin position="210"/>
        <end position="221"/>
    </location>
</feature>
<organism evidence="3 4">
    <name type="scientific">Setaria viridis</name>
    <name type="common">Green bristlegrass</name>
    <name type="synonym">Setaria italica subsp. viridis</name>
    <dbReference type="NCBI Taxonomy" id="4556"/>
    <lineage>
        <taxon>Eukaryota</taxon>
        <taxon>Viridiplantae</taxon>
        <taxon>Streptophyta</taxon>
        <taxon>Embryophyta</taxon>
        <taxon>Tracheophyta</taxon>
        <taxon>Spermatophyta</taxon>
        <taxon>Magnoliopsida</taxon>
        <taxon>Liliopsida</taxon>
        <taxon>Poales</taxon>
        <taxon>Poaceae</taxon>
        <taxon>PACMAD clade</taxon>
        <taxon>Panicoideae</taxon>
        <taxon>Panicodae</taxon>
        <taxon>Paniceae</taxon>
        <taxon>Cenchrinae</taxon>
        <taxon>Setaria</taxon>
    </lineage>
</organism>
<feature type="region of interest" description="Disordered" evidence="1">
    <location>
        <begin position="160"/>
        <end position="262"/>
    </location>
</feature>
<sequence>MAELLLWARLLVVAVAACSSSPGAPARANCNGCCYPRFFAFGDSLTDTANFIRYSAAPGPVARLPYGETFFHRPTSAGLTAASSSTSSVRRYTYIYRRRREEAPLRRRDHAILPRRPGPLVAASARLHRPSATHDHGELVVPGWRDRRQLLHPPLVPEQDARLGEAPGAPCHQVHRVIPGDSDPARRQDAVRDGHLPAGLRPAVPLPVPRQRRRRLRRRRLPPVAQWSHRPPQRSPHGQARRASPRPPGRLHRLRRQLRRGP</sequence>
<dbReference type="EMBL" id="CM016553">
    <property type="protein sequence ID" value="TKW36148.1"/>
    <property type="molecule type" value="Genomic_DNA"/>
</dbReference>
<protein>
    <recommendedName>
        <fullName evidence="5">GDSL esterase/lipase</fullName>
    </recommendedName>
</protein>
<feature type="compositionally biased region" description="Basic residues" evidence="1">
    <location>
        <begin position="239"/>
        <end position="262"/>
    </location>
</feature>
<feature type="chain" id="PRO_5020532397" description="GDSL esterase/lipase" evidence="2">
    <location>
        <begin position="18"/>
        <end position="262"/>
    </location>
</feature>
<feature type="signal peptide" evidence="2">
    <location>
        <begin position="1"/>
        <end position="17"/>
    </location>
</feature>
<proteinExistence type="predicted"/>
<gene>
    <name evidence="3" type="ORF">SEVIR_2G421601v2</name>
</gene>
<evidence type="ECO:0000256" key="1">
    <source>
        <dbReference type="SAM" id="MobiDB-lite"/>
    </source>
</evidence>
<feature type="compositionally biased region" description="Basic and acidic residues" evidence="1">
    <location>
        <begin position="183"/>
        <end position="195"/>
    </location>
</feature>
<dbReference type="InterPro" id="IPR036514">
    <property type="entry name" value="SGNH_hydro_sf"/>
</dbReference>
<keyword evidence="2" id="KW-0732">Signal</keyword>
<keyword evidence="4" id="KW-1185">Reference proteome</keyword>
<dbReference type="Proteomes" id="UP000298652">
    <property type="component" value="Chromosome 2"/>
</dbReference>
<accession>A0A4U6W187</accession>